<dbReference type="AlphaFoldDB" id="A0A839GVE1"/>
<accession>A0A839GVE1</accession>
<evidence type="ECO:0000313" key="3">
    <source>
        <dbReference type="EMBL" id="MBA9078398.1"/>
    </source>
</evidence>
<dbReference type="InterPro" id="IPR024311">
    <property type="entry name" value="Lipocalin-like"/>
</dbReference>
<dbReference type="Proteomes" id="UP000563094">
    <property type="component" value="Unassembled WGS sequence"/>
</dbReference>
<dbReference type="EMBL" id="JACJIQ010000013">
    <property type="protein sequence ID" value="MBA9078398.1"/>
    <property type="molecule type" value="Genomic_DNA"/>
</dbReference>
<reference evidence="3 4" key="1">
    <citation type="submission" date="2020-08" db="EMBL/GenBank/DDBJ databases">
        <title>Genomic Encyclopedia of Type Strains, Phase IV (KMG-IV): sequencing the most valuable type-strain genomes for metagenomic binning, comparative biology and taxonomic classification.</title>
        <authorList>
            <person name="Goeker M."/>
        </authorList>
    </citation>
    <scope>NUCLEOTIDE SEQUENCE [LARGE SCALE GENOMIC DNA]</scope>
    <source>
        <strain evidence="3 4">DSM 29854</strain>
    </source>
</reference>
<sequence>MKNLSSLFLLLCSMLSFTACSSDDEDDNAAAHLVNKKWQLAEAKVTSPLPIDFYEDLTTCEKDNTLEFKDNNILLLDEGPSKCNPDDAQQEQGAWSISGTTLTLSGVDLGLPISEIKLTVTESSATTLKGTFQETYQGTPVKGKVALKAL</sequence>
<feature type="signal peptide" evidence="1">
    <location>
        <begin position="1"/>
        <end position="21"/>
    </location>
</feature>
<dbReference type="PROSITE" id="PS51257">
    <property type="entry name" value="PROKAR_LIPOPROTEIN"/>
    <property type="match status" value="1"/>
</dbReference>
<keyword evidence="4" id="KW-1185">Reference proteome</keyword>
<gene>
    <name evidence="3" type="ORF">FHS90_003126</name>
</gene>
<comment type="caution">
    <text evidence="3">The sequence shown here is derived from an EMBL/GenBank/DDBJ whole genome shotgun (WGS) entry which is preliminary data.</text>
</comment>
<keyword evidence="1" id="KW-0732">Signal</keyword>
<dbReference type="Pfam" id="PF13648">
    <property type="entry name" value="Lipocalin_4"/>
    <property type="match status" value="1"/>
</dbReference>
<feature type="domain" description="Lipocalin-like" evidence="2">
    <location>
        <begin position="35"/>
        <end position="128"/>
    </location>
</feature>
<protein>
    <recommendedName>
        <fullName evidence="2">Lipocalin-like domain-containing protein</fullName>
    </recommendedName>
</protein>
<organism evidence="3 4">
    <name type="scientific">Rufibacter quisquiliarum</name>
    <dbReference type="NCBI Taxonomy" id="1549639"/>
    <lineage>
        <taxon>Bacteria</taxon>
        <taxon>Pseudomonadati</taxon>
        <taxon>Bacteroidota</taxon>
        <taxon>Cytophagia</taxon>
        <taxon>Cytophagales</taxon>
        <taxon>Hymenobacteraceae</taxon>
        <taxon>Rufibacter</taxon>
    </lineage>
</organism>
<evidence type="ECO:0000256" key="1">
    <source>
        <dbReference type="SAM" id="SignalP"/>
    </source>
</evidence>
<name>A0A839GVE1_9BACT</name>
<dbReference type="RefSeq" id="WP_182513639.1">
    <property type="nucleotide sequence ID" value="NZ_JACJIQ010000013.1"/>
</dbReference>
<evidence type="ECO:0000259" key="2">
    <source>
        <dbReference type="Pfam" id="PF13648"/>
    </source>
</evidence>
<evidence type="ECO:0000313" key="4">
    <source>
        <dbReference type="Proteomes" id="UP000563094"/>
    </source>
</evidence>
<feature type="chain" id="PRO_5032502480" description="Lipocalin-like domain-containing protein" evidence="1">
    <location>
        <begin position="22"/>
        <end position="150"/>
    </location>
</feature>
<proteinExistence type="predicted"/>